<proteinExistence type="predicted"/>
<reference evidence="2" key="2">
    <citation type="journal article" date="2021" name="Int. J. Syst. Evol. Microbiol.">
        <title>Bradyrhizobium septentrionale sp. nov. (sv. septentrionale) and Bradyrhizobium quebecense sp. nov. (sv. septentrionale) associated with legumes native to Canada possess rearranged symbiosis genes and numerous insertion sequences.</title>
        <authorList>
            <person name="Bromfield E.S.P."/>
            <person name="Cloutier S."/>
        </authorList>
    </citation>
    <scope>NUCLEOTIDE SEQUENCE</scope>
    <source>
        <strain evidence="2">5S5</strain>
    </source>
</reference>
<dbReference type="InterPro" id="IPR036663">
    <property type="entry name" value="Fumarylacetoacetase_C_sf"/>
</dbReference>
<evidence type="ECO:0000313" key="3">
    <source>
        <dbReference type="Proteomes" id="UP001432046"/>
    </source>
</evidence>
<reference evidence="2" key="3">
    <citation type="submission" date="2024-03" db="EMBL/GenBank/DDBJ databases">
        <authorList>
            <person name="Bromfield E.S.P."/>
            <person name="Cloutier S."/>
        </authorList>
    </citation>
    <scope>NUCLEOTIDE SEQUENCE</scope>
    <source>
        <strain evidence="2">5S5</strain>
    </source>
</reference>
<dbReference type="AlphaFoldDB" id="A0A974A3J2"/>
<dbReference type="SUPFAM" id="SSF56529">
    <property type="entry name" value="FAH"/>
    <property type="match status" value="1"/>
</dbReference>
<gene>
    <name evidence="1" type="ORF">HAP48_028000</name>
    <name evidence="2" type="ORF">WDK88_18465</name>
</gene>
<dbReference type="InterPro" id="IPR050772">
    <property type="entry name" value="Hydratase-Decarb/MhpD_sf"/>
</dbReference>
<dbReference type="GO" id="GO:0005737">
    <property type="term" value="C:cytoplasm"/>
    <property type="evidence" value="ECO:0007669"/>
    <property type="project" value="TreeGrafter"/>
</dbReference>
<dbReference type="Proteomes" id="UP001432046">
    <property type="component" value="Chromosome"/>
</dbReference>
<evidence type="ECO:0008006" key="4">
    <source>
        <dbReference type="Google" id="ProtNLM"/>
    </source>
</evidence>
<dbReference type="GO" id="GO:0008684">
    <property type="term" value="F:2-oxopent-4-enoate hydratase activity"/>
    <property type="evidence" value="ECO:0007669"/>
    <property type="project" value="TreeGrafter"/>
</dbReference>
<dbReference type="PANTHER" id="PTHR30143:SF0">
    <property type="entry name" value="2-KETO-4-PENTENOATE HYDRATASE"/>
    <property type="match status" value="1"/>
</dbReference>
<keyword evidence="3" id="KW-1185">Reference proteome</keyword>
<dbReference type="PANTHER" id="PTHR30143">
    <property type="entry name" value="ACID HYDRATASE"/>
    <property type="match status" value="1"/>
</dbReference>
<evidence type="ECO:0000313" key="1">
    <source>
        <dbReference type="EMBL" id="NVI46737.1"/>
    </source>
</evidence>
<dbReference type="RefSeq" id="WP_166206151.1">
    <property type="nucleotide sequence ID" value="NZ_CP088285.1"/>
</dbReference>
<protein>
    <recommendedName>
        <fullName evidence="4">Hydratase</fullName>
    </recommendedName>
</protein>
<evidence type="ECO:0000313" key="2">
    <source>
        <dbReference type="EMBL" id="WXC83414.1"/>
    </source>
</evidence>
<organism evidence="1">
    <name type="scientific">Bradyrhizobium septentrionale</name>
    <dbReference type="NCBI Taxonomy" id="1404411"/>
    <lineage>
        <taxon>Bacteria</taxon>
        <taxon>Pseudomonadati</taxon>
        <taxon>Pseudomonadota</taxon>
        <taxon>Alphaproteobacteria</taxon>
        <taxon>Hyphomicrobiales</taxon>
        <taxon>Nitrobacteraceae</taxon>
        <taxon>Bradyrhizobium</taxon>
    </lineage>
</organism>
<sequence length="286" mass="30829">MRLLVCAVVAFSNQAFGEEKAMDCKALGALVAEHWVSRTSLPLLSPDLSMDEAVCIRDVFLAHIQPLMGRPLGYKAAVITPPAQRDLGLKEPLGGIYLAAMFRPADGAAIPVTYGARPIVEAKLLAVVKDEAINDARTVEEVARSIAFLLPSIELGDSLANIHQKITAPILTVYNVGARAVLTGTPIPFDGTEAATEKLKRMIVTTRNVESNTIVDRQSAEVIMGNPMNAVLWIVRNQHARGGRLVAGDRLGLGAMSRIRPTPGLHITTIWEGLTPEPVMVEAVFR</sequence>
<dbReference type="EMBL" id="CP147711">
    <property type="protein sequence ID" value="WXC83414.1"/>
    <property type="molecule type" value="Genomic_DNA"/>
</dbReference>
<dbReference type="Gene3D" id="3.90.850.10">
    <property type="entry name" value="Fumarylacetoacetase-like, C-terminal domain"/>
    <property type="match status" value="1"/>
</dbReference>
<name>A0A974A3J2_9BRAD</name>
<accession>A0A974A3J2</accession>
<reference evidence="1" key="1">
    <citation type="submission" date="2020-06" db="EMBL/GenBank/DDBJ databases">
        <title>Whole Genome Sequence of Bradyrhizobium sp. Strain 1S1.</title>
        <authorList>
            <person name="Bromfield E.S.P."/>
            <person name="Cloutier S."/>
        </authorList>
    </citation>
    <scope>NUCLEOTIDE SEQUENCE [LARGE SCALE GENOMIC DNA]</scope>
    <source>
        <strain evidence="1">1S1</strain>
    </source>
</reference>
<dbReference type="EMBL" id="JAAOLE020000001">
    <property type="protein sequence ID" value="NVI46737.1"/>
    <property type="molecule type" value="Genomic_DNA"/>
</dbReference>